<dbReference type="RefSeq" id="WP_111729456.1">
    <property type="nucleotide sequence ID" value="NZ_QHKO01000003.1"/>
</dbReference>
<keyword evidence="8" id="KW-1185">Reference proteome</keyword>
<dbReference type="Gene3D" id="3.30.1150.10">
    <property type="match status" value="1"/>
</dbReference>
<keyword evidence="3" id="KW-1133">Transmembrane helix</keyword>
<feature type="region of interest" description="Disordered" evidence="5">
    <location>
        <begin position="32"/>
        <end position="68"/>
    </location>
</feature>
<evidence type="ECO:0000259" key="6">
    <source>
        <dbReference type="Pfam" id="PF03544"/>
    </source>
</evidence>
<organism evidence="7 8">
    <name type="scientific">Lujinxingia litoralis</name>
    <dbReference type="NCBI Taxonomy" id="2211119"/>
    <lineage>
        <taxon>Bacteria</taxon>
        <taxon>Deltaproteobacteria</taxon>
        <taxon>Bradymonadales</taxon>
        <taxon>Lujinxingiaceae</taxon>
        <taxon>Lujinxingia</taxon>
    </lineage>
</organism>
<comment type="subcellular location">
    <subcellularLocation>
        <location evidence="1">Membrane</location>
        <topology evidence="1">Single-pass membrane protein</topology>
    </subcellularLocation>
</comment>
<dbReference type="AlphaFoldDB" id="A0A328C7Y1"/>
<evidence type="ECO:0000313" key="7">
    <source>
        <dbReference type="EMBL" id="RAL22928.1"/>
    </source>
</evidence>
<dbReference type="InterPro" id="IPR037682">
    <property type="entry name" value="TonB_C"/>
</dbReference>
<evidence type="ECO:0000256" key="2">
    <source>
        <dbReference type="ARBA" id="ARBA00022692"/>
    </source>
</evidence>
<protein>
    <recommendedName>
        <fullName evidence="6">TonB C-terminal domain-containing protein</fullName>
    </recommendedName>
</protein>
<reference evidence="7 8" key="1">
    <citation type="submission" date="2018-05" db="EMBL/GenBank/DDBJ databases">
        <title>Lujinxingia marina gen. nov. sp. nov., a new facultative anaerobic member of the class Deltaproteobacteria, and proposal of Lujinxingaceae fam. nov.</title>
        <authorList>
            <person name="Li C.-M."/>
        </authorList>
    </citation>
    <scope>NUCLEOTIDE SEQUENCE [LARGE SCALE GENOMIC DNA]</scope>
    <source>
        <strain evidence="7 8">B210</strain>
    </source>
</reference>
<dbReference type="Pfam" id="PF03544">
    <property type="entry name" value="TonB_C"/>
    <property type="match status" value="1"/>
</dbReference>
<comment type="caution">
    <text evidence="7">The sequence shown here is derived from an EMBL/GenBank/DDBJ whole genome shotgun (WGS) entry which is preliminary data.</text>
</comment>
<dbReference type="Proteomes" id="UP000249169">
    <property type="component" value="Unassembled WGS sequence"/>
</dbReference>
<dbReference type="OrthoDB" id="5377858at2"/>
<dbReference type="NCBIfam" id="TIGR01352">
    <property type="entry name" value="tonB_Cterm"/>
    <property type="match status" value="1"/>
</dbReference>
<dbReference type="EMBL" id="QHKO01000003">
    <property type="protein sequence ID" value="RAL22928.1"/>
    <property type="molecule type" value="Genomic_DNA"/>
</dbReference>
<sequence length="271" mass="30434">MMNEAMDWPRSVCRYGASIVVCMMLIGQASWSMASPPDEPGSPVENEGVTEPRETPAEQASDNASQPRRLLSDAEWDAAHSGDMLELPSCEEEARLSNDSFDDKLLFRLEIEVDGEVSRVELLRGPAEPSELRTCLNASLLGLRFGALEVSAYVLIENVRRSDGTRLSRRATAPYSSDRREVIQRVVRQHRREMQHCYEHELRHQPDLAGSVTVRWTIAPSGAATQVSIVETSLNNSELEQCMVQNIRRWVFPKPKGGGIVKVIYPFNFSF</sequence>
<dbReference type="InterPro" id="IPR006260">
    <property type="entry name" value="TonB/TolA_C"/>
</dbReference>
<accession>A0A328C7Y1</accession>
<evidence type="ECO:0000256" key="4">
    <source>
        <dbReference type="ARBA" id="ARBA00023136"/>
    </source>
</evidence>
<dbReference type="GO" id="GO:0055085">
    <property type="term" value="P:transmembrane transport"/>
    <property type="evidence" value="ECO:0007669"/>
    <property type="project" value="InterPro"/>
</dbReference>
<keyword evidence="2" id="KW-0812">Transmembrane</keyword>
<dbReference type="SUPFAM" id="SSF74653">
    <property type="entry name" value="TolA/TonB C-terminal domain"/>
    <property type="match status" value="1"/>
</dbReference>
<dbReference type="GO" id="GO:0016020">
    <property type="term" value="C:membrane"/>
    <property type="evidence" value="ECO:0007669"/>
    <property type="project" value="UniProtKB-SubCell"/>
</dbReference>
<proteinExistence type="predicted"/>
<dbReference type="NCBIfam" id="NF033768">
    <property type="entry name" value="myxo_SS_tail"/>
    <property type="match status" value="1"/>
</dbReference>
<feature type="domain" description="TonB C-terminal" evidence="6">
    <location>
        <begin position="208"/>
        <end position="270"/>
    </location>
</feature>
<evidence type="ECO:0000256" key="5">
    <source>
        <dbReference type="SAM" id="MobiDB-lite"/>
    </source>
</evidence>
<keyword evidence="4" id="KW-0472">Membrane</keyword>
<name>A0A328C7Y1_9DELT</name>
<dbReference type="InterPro" id="IPR049806">
    <property type="entry name" value="MasK-like_C"/>
</dbReference>
<gene>
    <name evidence="7" type="ORF">DL240_08530</name>
</gene>
<evidence type="ECO:0000256" key="1">
    <source>
        <dbReference type="ARBA" id="ARBA00004167"/>
    </source>
</evidence>
<evidence type="ECO:0000313" key="8">
    <source>
        <dbReference type="Proteomes" id="UP000249169"/>
    </source>
</evidence>
<evidence type="ECO:0000256" key="3">
    <source>
        <dbReference type="ARBA" id="ARBA00022989"/>
    </source>
</evidence>